<dbReference type="CDD" id="cd13929">
    <property type="entry name" value="PT-DMATS_CymD"/>
    <property type="match status" value="1"/>
</dbReference>
<dbReference type="Proteomes" id="UP000077069">
    <property type="component" value="Unassembled WGS sequence"/>
</dbReference>
<dbReference type="InterPro" id="IPR012148">
    <property type="entry name" value="ABBA_DMATS-like"/>
</dbReference>
<dbReference type="NCBIfam" id="TIGR03429">
    <property type="entry name" value="arom_pren_DMATS"/>
    <property type="match status" value="1"/>
</dbReference>
<dbReference type="GO" id="GO:0009820">
    <property type="term" value="P:alkaloid metabolic process"/>
    <property type="evidence" value="ECO:0007669"/>
    <property type="project" value="InterPro"/>
</dbReference>
<sequence length="455" mass="51770">MANNTSQNANGIAKAKAAKSSASSNTKSWQSLSLLLPQRNPDYDFWWGLTGPHLATMLENAGYSSEKQFEMLLFHFHWSVTYLGPRPRQGVDPNWKSLLEPDGSPIEYSWKWNAASSEPDVRFTMEPINEFSGTALDPLNQQPSLELLHRLAERLPSVDLTWVHHFYTSCFDHDKAKYVQEKASGVPIVTTTCLAFEFVRHGLSLKSYFLPRKLGQQGLLPLSEWEKTIRQLDPKNKALDMLLDFLSTSAEGKKMNPLNLAVDDVHPSQSRMKFYFQTPSTSFSSVRDVMTMDGRTTGLEKQLAELKDLIHAVTSLPADFPENLDVPVEEQYHPRVNGTIGEVPGQSGYLYYFDIRPGAKVPEIKFYTPVSRYGRDDHTLAKELTGWMKSRGRDAYCEGYLRMLENIAEHRRLDDGKGLQTYVSCMFKENDVLDITSYISPQVFHPSRLAQWGQR</sequence>
<name>A0A177BW94_9PLEO</name>
<feature type="binding site" evidence="3">
    <location>
        <position position="122"/>
    </location>
    <ligand>
        <name>dimethylallyl diphosphate</name>
        <dbReference type="ChEBI" id="CHEBI:57623"/>
    </ligand>
</feature>
<dbReference type="AlphaFoldDB" id="A0A177BW94"/>
<dbReference type="OrthoDB" id="3354387at2759"/>
<feature type="binding site" evidence="3">
    <location>
        <position position="206"/>
    </location>
    <ligand>
        <name>dimethylallyl diphosphate</name>
        <dbReference type="ChEBI" id="CHEBI:57623"/>
    </ligand>
</feature>
<dbReference type="GeneID" id="28758605"/>
<comment type="similarity">
    <text evidence="1">Belongs to the tryptophan dimethylallyltransferase family.</text>
</comment>
<evidence type="ECO:0000256" key="3">
    <source>
        <dbReference type="PIRSR" id="PIRSR000509-1"/>
    </source>
</evidence>
<feature type="binding site" evidence="3">
    <location>
        <position position="367"/>
    </location>
    <ligand>
        <name>dimethylallyl diphosphate</name>
        <dbReference type="ChEBI" id="CHEBI:57623"/>
    </ligand>
</feature>
<evidence type="ECO:0000313" key="5">
    <source>
        <dbReference type="Proteomes" id="UP000077069"/>
    </source>
</evidence>
<feature type="binding site" evidence="3">
    <location>
        <position position="208"/>
    </location>
    <ligand>
        <name>dimethylallyl diphosphate</name>
        <dbReference type="ChEBI" id="CHEBI:57623"/>
    </ligand>
</feature>
<dbReference type="PANTHER" id="PTHR40627:SF4">
    <property type="entry name" value="PRENYLTRANSFERASE ASQH1-RELATED"/>
    <property type="match status" value="1"/>
</dbReference>
<dbReference type="STRING" id="1460663.A0A177BW94"/>
<dbReference type="EMBL" id="KV441566">
    <property type="protein sequence ID" value="OAF98599.1"/>
    <property type="molecule type" value="Genomic_DNA"/>
</dbReference>
<feature type="binding site" evidence="3">
    <location>
        <position position="107"/>
    </location>
    <ligand>
        <name>L-tryptophan</name>
        <dbReference type="ChEBI" id="CHEBI:57912"/>
    </ligand>
</feature>
<keyword evidence="5" id="KW-1185">Reference proteome</keyword>
<dbReference type="SFLD" id="SFLDS00036">
    <property type="entry name" value="Aromatic_Prenyltransferase"/>
    <property type="match status" value="1"/>
</dbReference>
<evidence type="ECO:0000313" key="4">
    <source>
        <dbReference type="EMBL" id="OAF98599.1"/>
    </source>
</evidence>
<proteinExistence type="inferred from homology"/>
<organism evidence="4 5">
    <name type="scientific">Paraphaeosphaeria sporulosa</name>
    <dbReference type="NCBI Taxonomy" id="1460663"/>
    <lineage>
        <taxon>Eukaryota</taxon>
        <taxon>Fungi</taxon>
        <taxon>Dikarya</taxon>
        <taxon>Ascomycota</taxon>
        <taxon>Pezizomycotina</taxon>
        <taxon>Dothideomycetes</taxon>
        <taxon>Pleosporomycetidae</taxon>
        <taxon>Pleosporales</taxon>
        <taxon>Massarineae</taxon>
        <taxon>Didymosphaeriaceae</taxon>
        <taxon>Paraphaeosphaeria</taxon>
    </lineage>
</organism>
<dbReference type="InterPro" id="IPR017795">
    <property type="entry name" value="ABBA_NscD-like"/>
</dbReference>
<evidence type="ECO:0000256" key="1">
    <source>
        <dbReference type="ARBA" id="ARBA00010209"/>
    </source>
</evidence>
<feature type="binding site" evidence="3">
    <location>
        <position position="273"/>
    </location>
    <ligand>
        <name>dimethylallyl diphosphate</name>
        <dbReference type="ChEBI" id="CHEBI:57623"/>
    </ligand>
</feature>
<feature type="binding site" evidence="3">
    <location>
        <position position="271"/>
    </location>
    <ligand>
        <name>dimethylallyl diphosphate</name>
        <dbReference type="ChEBI" id="CHEBI:57623"/>
    </ligand>
</feature>
<protein>
    <submittedName>
        <fullName evidence="4">Dimethylallyl tryptophan synthase GliD1</fullName>
    </submittedName>
</protein>
<feature type="binding site" evidence="3">
    <location>
        <position position="275"/>
    </location>
    <ligand>
        <name>dimethylallyl diphosphate</name>
        <dbReference type="ChEBI" id="CHEBI:57623"/>
    </ligand>
</feature>
<evidence type="ECO:0000256" key="2">
    <source>
        <dbReference type="ARBA" id="ARBA00022679"/>
    </source>
</evidence>
<dbReference type="SFLD" id="SFLDG01162">
    <property type="entry name" value="I"/>
    <property type="match status" value="1"/>
</dbReference>
<dbReference type="Pfam" id="PF11991">
    <property type="entry name" value="Trp_DMAT"/>
    <property type="match status" value="1"/>
</dbReference>
<gene>
    <name evidence="4" type="ORF">CC84DRAFT_1105984</name>
</gene>
<dbReference type="RefSeq" id="XP_018028965.1">
    <property type="nucleotide sequence ID" value="XM_018175119.1"/>
</dbReference>
<reference evidence="4 5" key="1">
    <citation type="submission" date="2016-05" db="EMBL/GenBank/DDBJ databases">
        <title>Comparative analysis of secretome profiles of manganese(II)-oxidizing ascomycete fungi.</title>
        <authorList>
            <consortium name="DOE Joint Genome Institute"/>
            <person name="Zeiner C.A."/>
            <person name="Purvine S.O."/>
            <person name="Zink E.M."/>
            <person name="Wu S."/>
            <person name="Pasa-Tolic L."/>
            <person name="Chaput D.L."/>
            <person name="Haridas S."/>
            <person name="Grigoriev I.V."/>
            <person name="Santelli C.M."/>
            <person name="Hansel C.M."/>
        </authorList>
    </citation>
    <scope>NUCLEOTIDE SEQUENCE [LARGE SCALE GENOMIC DNA]</scope>
    <source>
        <strain evidence="4 5">AP3s5-JAC2a</strain>
    </source>
</reference>
<dbReference type="InParanoid" id="A0A177BW94"/>
<dbReference type="GO" id="GO:0004659">
    <property type="term" value="F:prenyltransferase activity"/>
    <property type="evidence" value="ECO:0007669"/>
    <property type="project" value="TreeGrafter"/>
</dbReference>
<dbReference type="InterPro" id="IPR033964">
    <property type="entry name" value="ABBA"/>
</dbReference>
<accession>A0A177BW94</accession>
<keyword evidence="2" id="KW-0808">Transferase</keyword>
<dbReference type="PANTHER" id="PTHR40627">
    <property type="entry name" value="INDOLE PRENYLTRANSFERASE TDIB-RELATED"/>
    <property type="match status" value="1"/>
</dbReference>
<dbReference type="PIRSF" id="PIRSF000509">
    <property type="entry name" value="Trp_DMAT"/>
    <property type="match status" value="1"/>
</dbReference>